<protein>
    <recommendedName>
        <fullName evidence="5">Bifunctional inhibitor/plant lipid transfer protein/seed storage helical domain-containing protein</fullName>
    </recommendedName>
</protein>
<reference evidence="3" key="1">
    <citation type="submission" date="2015-04" db="UniProtKB">
        <authorList>
            <consortium name="EnsemblPlants"/>
        </authorList>
    </citation>
    <scope>IDENTIFICATION</scope>
</reference>
<sequence length="193" mass="20180">MKQGGGNYNGGGAAGGRATATAALLVALLLVVAASQPHAGVAAARLLAPQPPALATSAAGSSKSCPSNCTNNPNNPSDRIEMFARSLASTPLVCNIAAGVPLPAGCNLRQLARIEALVLRRPRAPRLPRLFQALQQQRHGPVRPMGRLRGVLPARRRPHAAAPEAVAGEEAAPTKRRRLLADATTPTKRRRLW</sequence>
<reference evidence="3" key="2">
    <citation type="submission" date="2018-05" db="EMBL/GenBank/DDBJ databases">
        <title>OgluRS3 (Oryza glumaepatula Reference Sequence Version 3).</title>
        <authorList>
            <person name="Zhang J."/>
            <person name="Kudrna D."/>
            <person name="Lee S."/>
            <person name="Talag J."/>
            <person name="Welchert J."/>
            <person name="Wing R.A."/>
        </authorList>
    </citation>
    <scope>NUCLEOTIDE SEQUENCE [LARGE SCALE GENOMIC DNA]</scope>
</reference>
<evidence type="ECO:0008006" key="5">
    <source>
        <dbReference type="Google" id="ProtNLM"/>
    </source>
</evidence>
<feature type="signal peptide" evidence="2">
    <location>
        <begin position="1"/>
        <end position="34"/>
    </location>
</feature>
<keyword evidence="4" id="KW-1185">Reference proteome</keyword>
<evidence type="ECO:0000256" key="2">
    <source>
        <dbReference type="SAM" id="SignalP"/>
    </source>
</evidence>
<evidence type="ECO:0000313" key="3">
    <source>
        <dbReference type="EnsemblPlants" id="OGLUM09G09710.1"/>
    </source>
</evidence>
<dbReference type="Gramene" id="OGLUM09G09710.1">
    <property type="protein sequence ID" value="OGLUM09G09710.1"/>
    <property type="gene ID" value="OGLUM09G09710"/>
</dbReference>
<evidence type="ECO:0000313" key="4">
    <source>
        <dbReference type="Proteomes" id="UP000026961"/>
    </source>
</evidence>
<organism evidence="3">
    <name type="scientific">Oryza glumipatula</name>
    <dbReference type="NCBI Taxonomy" id="40148"/>
    <lineage>
        <taxon>Eukaryota</taxon>
        <taxon>Viridiplantae</taxon>
        <taxon>Streptophyta</taxon>
        <taxon>Embryophyta</taxon>
        <taxon>Tracheophyta</taxon>
        <taxon>Spermatophyta</taxon>
        <taxon>Magnoliopsida</taxon>
        <taxon>Liliopsida</taxon>
        <taxon>Poales</taxon>
        <taxon>Poaceae</taxon>
        <taxon>BOP clade</taxon>
        <taxon>Oryzoideae</taxon>
        <taxon>Oryzeae</taxon>
        <taxon>Oryzinae</taxon>
        <taxon>Oryza</taxon>
    </lineage>
</organism>
<dbReference type="AlphaFoldDB" id="A0A0E0B2N2"/>
<dbReference type="Proteomes" id="UP000026961">
    <property type="component" value="Chromosome 9"/>
</dbReference>
<evidence type="ECO:0000256" key="1">
    <source>
        <dbReference type="SAM" id="MobiDB-lite"/>
    </source>
</evidence>
<feature type="region of interest" description="Disordered" evidence="1">
    <location>
        <begin position="155"/>
        <end position="193"/>
    </location>
</feature>
<feature type="chain" id="PRO_5002354114" description="Bifunctional inhibitor/plant lipid transfer protein/seed storage helical domain-containing protein" evidence="2">
    <location>
        <begin position="35"/>
        <end position="193"/>
    </location>
</feature>
<dbReference type="HOGENOM" id="CLU_1423600_0_0_1"/>
<proteinExistence type="predicted"/>
<accession>A0A0E0B2N2</accession>
<feature type="compositionally biased region" description="Low complexity" evidence="1">
    <location>
        <begin position="160"/>
        <end position="171"/>
    </location>
</feature>
<dbReference type="EnsemblPlants" id="OGLUM09G09710.1">
    <property type="protein sequence ID" value="OGLUM09G09710.1"/>
    <property type="gene ID" value="OGLUM09G09710"/>
</dbReference>
<name>A0A0E0B2N2_9ORYZ</name>
<keyword evidence="2" id="KW-0732">Signal</keyword>